<dbReference type="Pfam" id="PF14059">
    <property type="entry name" value="DUF4251"/>
    <property type="match status" value="1"/>
</dbReference>
<dbReference type="RefSeq" id="WP_196991863.1">
    <property type="nucleotide sequence ID" value="NZ_JADWYR010000002.1"/>
</dbReference>
<feature type="signal peptide" evidence="1">
    <location>
        <begin position="1"/>
        <end position="21"/>
    </location>
</feature>
<gene>
    <name evidence="2" type="ORF">I5907_16260</name>
</gene>
<feature type="chain" id="PRO_5036727882" evidence="1">
    <location>
        <begin position="22"/>
        <end position="163"/>
    </location>
</feature>
<keyword evidence="1" id="KW-0732">Signal</keyword>
<sequence>MRSYLFYCFFILLLIPVSDYAQQTVDTTEMSATAKLLWKKTYQFTATTVQPMTGRERNVAGNNYTLKVSAASVIADLPYFGKSNTAPIGTSDVGMKFSSLDFAYSSQELTKSREQVTIKPKDIQDIQEIYLIVYPDGTADLRISSMNRQPISYRGKIEALQTK</sequence>
<proteinExistence type="predicted"/>
<dbReference type="Proteomes" id="UP000628448">
    <property type="component" value="Unassembled WGS sequence"/>
</dbReference>
<protein>
    <submittedName>
        <fullName evidence="2">DUF4251 domain-containing protein</fullName>
    </submittedName>
</protein>
<dbReference type="AlphaFoldDB" id="A0A931E9I3"/>
<name>A0A931E9I3_9BACT</name>
<comment type="caution">
    <text evidence="2">The sequence shown here is derived from an EMBL/GenBank/DDBJ whole genome shotgun (WGS) entry which is preliminary data.</text>
</comment>
<keyword evidence="3" id="KW-1185">Reference proteome</keyword>
<dbReference type="InterPro" id="IPR025347">
    <property type="entry name" value="DUF4251"/>
</dbReference>
<evidence type="ECO:0000313" key="3">
    <source>
        <dbReference type="Proteomes" id="UP000628448"/>
    </source>
</evidence>
<dbReference type="EMBL" id="JADWYR010000002">
    <property type="protein sequence ID" value="MBG9377795.1"/>
    <property type="molecule type" value="Genomic_DNA"/>
</dbReference>
<dbReference type="Gene3D" id="2.40.128.410">
    <property type="match status" value="1"/>
</dbReference>
<organism evidence="2 3">
    <name type="scientific">Panacibacter microcysteis</name>
    <dbReference type="NCBI Taxonomy" id="2793269"/>
    <lineage>
        <taxon>Bacteria</taxon>
        <taxon>Pseudomonadati</taxon>
        <taxon>Bacteroidota</taxon>
        <taxon>Chitinophagia</taxon>
        <taxon>Chitinophagales</taxon>
        <taxon>Chitinophagaceae</taxon>
        <taxon>Panacibacter</taxon>
    </lineage>
</organism>
<evidence type="ECO:0000313" key="2">
    <source>
        <dbReference type="EMBL" id="MBG9377795.1"/>
    </source>
</evidence>
<evidence type="ECO:0000256" key="1">
    <source>
        <dbReference type="SAM" id="SignalP"/>
    </source>
</evidence>
<accession>A0A931E9I3</accession>
<reference evidence="2" key="1">
    <citation type="submission" date="2020-11" db="EMBL/GenBank/DDBJ databases">
        <title>Bacterial whole genome sequence for Panacibacter sp. DH6.</title>
        <authorList>
            <person name="Le V."/>
            <person name="Ko S."/>
            <person name="Ahn C.-Y."/>
            <person name="Oh H.-M."/>
        </authorList>
    </citation>
    <scope>NUCLEOTIDE SEQUENCE</scope>
    <source>
        <strain evidence="2">DH6</strain>
    </source>
</reference>